<reference evidence="2 3" key="1">
    <citation type="submission" date="2024-06" db="EMBL/GenBank/DDBJ databases">
        <title>The Natural Products Discovery Center: Release of the First 8490 Sequenced Strains for Exploring Actinobacteria Biosynthetic Diversity.</title>
        <authorList>
            <person name="Kalkreuter E."/>
            <person name="Kautsar S.A."/>
            <person name="Yang D."/>
            <person name="Bader C.D."/>
            <person name="Teijaro C.N."/>
            <person name="Fluegel L."/>
            <person name="Davis C.M."/>
            <person name="Simpson J.R."/>
            <person name="Lauterbach L."/>
            <person name="Steele A.D."/>
            <person name="Gui C."/>
            <person name="Meng S."/>
            <person name="Li G."/>
            <person name="Viehrig K."/>
            <person name="Ye F."/>
            <person name="Su P."/>
            <person name="Kiefer A.F."/>
            <person name="Nichols A."/>
            <person name="Cepeda A.J."/>
            <person name="Yan W."/>
            <person name="Fan B."/>
            <person name="Jiang Y."/>
            <person name="Adhikari A."/>
            <person name="Zheng C.-J."/>
            <person name="Schuster L."/>
            <person name="Cowan T.M."/>
            <person name="Smanski M.J."/>
            <person name="Chevrette M.G."/>
            <person name="De Carvalho L.P.S."/>
            <person name="Shen B."/>
        </authorList>
    </citation>
    <scope>NUCLEOTIDE SEQUENCE [LARGE SCALE GENOMIC DNA]</scope>
    <source>
        <strain evidence="2 3">NPDC006286</strain>
    </source>
</reference>
<proteinExistence type="predicted"/>
<evidence type="ECO:0000313" key="3">
    <source>
        <dbReference type="Proteomes" id="UP001550348"/>
    </source>
</evidence>
<name>A0ABV2VWT3_9ACTN</name>
<accession>A0ABV2VWT3</accession>
<dbReference type="EMBL" id="JBEXRX010000413">
    <property type="protein sequence ID" value="MEU0157249.1"/>
    <property type="molecule type" value="Genomic_DNA"/>
</dbReference>
<keyword evidence="3" id="KW-1185">Reference proteome</keyword>
<organism evidence="2 3">
    <name type="scientific">Micromonospora fulviviridis</name>
    <dbReference type="NCBI Taxonomy" id="47860"/>
    <lineage>
        <taxon>Bacteria</taxon>
        <taxon>Bacillati</taxon>
        <taxon>Actinomycetota</taxon>
        <taxon>Actinomycetes</taxon>
        <taxon>Micromonosporales</taxon>
        <taxon>Micromonosporaceae</taxon>
        <taxon>Micromonospora</taxon>
    </lineage>
</organism>
<dbReference type="RefSeq" id="WP_355668698.1">
    <property type="nucleotide sequence ID" value="NZ_JBEXRX010000413.1"/>
</dbReference>
<dbReference type="Proteomes" id="UP001550348">
    <property type="component" value="Unassembled WGS sequence"/>
</dbReference>
<comment type="caution">
    <text evidence="2">The sequence shown here is derived from an EMBL/GenBank/DDBJ whole genome shotgun (WGS) entry which is preliminary data.</text>
</comment>
<evidence type="ECO:0000313" key="2">
    <source>
        <dbReference type="EMBL" id="MEU0157249.1"/>
    </source>
</evidence>
<feature type="region of interest" description="Disordered" evidence="1">
    <location>
        <begin position="201"/>
        <end position="228"/>
    </location>
</feature>
<protein>
    <submittedName>
        <fullName evidence="2">Uncharacterized protein</fullName>
    </submittedName>
</protein>
<gene>
    <name evidence="2" type="ORF">ABZ071_36515</name>
</gene>
<feature type="non-terminal residue" evidence="2">
    <location>
        <position position="228"/>
    </location>
</feature>
<evidence type="ECO:0000256" key="1">
    <source>
        <dbReference type="SAM" id="MobiDB-lite"/>
    </source>
</evidence>
<sequence length="228" mass="24435">MPVTAWPEMPLNTVHDTAVELPGAVALRWLTRQGPVHVVWPLPHERRRATHQEWVRQLAPRGEGAVVVVSGGFSPHRGPELKGLLPGLPGRTYSPAWTRLAEVLGQPLPWWPMSLPDRRLLLDWSPATPTVTTMAASELDTGALLMMASAYSDTHPAARVLVNLARVAHARAAAAPEQMVEMVERADLPDGALRIAAPSGVGASYDRDEPHAAVGGGHGQGARRAAST</sequence>